<reference evidence="1 2" key="1">
    <citation type="journal article" date="2019" name="Int. J. Syst. Evol. Microbiol.">
        <title>The Global Catalogue of Microorganisms (GCM) 10K type strain sequencing project: providing services to taxonomists for standard genome sequencing and annotation.</title>
        <authorList>
            <consortium name="The Broad Institute Genomics Platform"/>
            <consortium name="The Broad Institute Genome Sequencing Center for Infectious Disease"/>
            <person name="Wu L."/>
            <person name="Ma J."/>
        </authorList>
    </citation>
    <scope>NUCLEOTIDE SEQUENCE [LARGE SCALE GENOMIC DNA]</scope>
    <source>
        <strain evidence="1 2">JCM 6833</strain>
    </source>
</reference>
<accession>A0ABN3QJY3</accession>
<gene>
    <name evidence="1" type="ORF">GCM10010411_76770</name>
</gene>
<proteinExistence type="predicted"/>
<dbReference type="RefSeq" id="WP_344547406.1">
    <property type="nucleotide sequence ID" value="NZ_BAAATD010000013.1"/>
</dbReference>
<dbReference type="Proteomes" id="UP001501509">
    <property type="component" value="Unassembled WGS sequence"/>
</dbReference>
<name>A0ABN3QJY3_9ACTN</name>
<organism evidence="1 2">
    <name type="scientific">Actinomadura fulvescens</name>
    <dbReference type="NCBI Taxonomy" id="46160"/>
    <lineage>
        <taxon>Bacteria</taxon>
        <taxon>Bacillati</taxon>
        <taxon>Actinomycetota</taxon>
        <taxon>Actinomycetes</taxon>
        <taxon>Streptosporangiales</taxon>
        <taxon>Thermomonosporaceae</taxon>
        <taxon>Actinomadura</taxon>
    </lineage>
</organism>
<evidence type="ECO:0000313" key="1">
    <source>
        <dbReference type="EMBL" id="GAA2628125.1"/>
    </source>
</evidence>
<comment type="caution">
    <text evidence="1">The sequence shown here is derived from an EMBL/GenBank/DDBJ whole genome shotgun (WGS) entry which is preliminary data.</text>
</comment>
<protein>
    <submittedName>
        <fullName evidence="1">Uncharacterized protein</fullName>
    </submittedName>
</protein>
<sequence length="413" mass="46246">MGDHRHVVEELKHNPPRLIISHGMGVDTGAMTHRLLEEPDLIGIPPSQWLVVTAMTGHEIQRTGELMQEFALPMFQQHGVRYAQISRACQDGGYAVLSPTLHPTEMVMTGPWTLGHELTAVGTVPQVTGAKTCSYRSKRQPIEWFLDDVLGAAPYVHLMGYSVEEGKRIAEDRLHTKGGRRTPRHPLAEWTWDRAEAAGYIHHTLGVEWIRSACGFCCYANIGRGINELIHRWTIDPHAAAEALIYEQRALGINANAALFANRTAHDIAREHRLDAARELAEHHLAKARWALYEVRRLYWATGPTTPGGPAGKGPVWRAISKLASGTRDAMHQALTLTADASDARMEIDKHGFPRAWTLPKGDTYPTCESMLAISLDDISDKARDTFEERWFEHTDLAPLRPRQRQLELFPAA</sequence>
<dbReference type="EMBL" id="BAAATD010000013">
    <property type="protein sequence ID" value="GAA2628125.1"/>
    <property type="molecule type" value="Genomic_DNA"/>
</dbReference>
<evidence type="ECO:0000313" key="2">
    <source>
        <dbReference type="Proteomes" id="UP001501509"/>
    </source>
</evidence>
<keyword evidence="2" id="KW-1185">Reference proteome</keyword>